<dbReference type="EMBL" id="MCGO01000026">
    <property type="protein sequence ID" value="ORY43187.1"/>
    <property type="molecule type" value="Genomic_DNA"/>
</dbReference>
<gene>
    <name evidence="1" type="ORF">BCR33DRAFT_274140</name>
</gene>
<accession>A0A1Y2C8F8</accession>
<comment type="caution">
    <text evidence="1">The sequence shown here is derived from an EMBL/GenBank/DDBJ whole genome shotgun (WGS) entry which is preliminary data.</text>
</comment>
<protein>
    <submittedName>
        <fullName evidence="1">Uncharacterized protein</fullName>
    </submittedName>
</protein>
<dbReference type="AlphaFoldDB" id="A0A1Y2C8F8"/>
<reference evidence="1 2" key="1">
    <citation type="submission" date="2016-07" db="EMBL/GenBank/DDBJ databases">
        <title>Pervasive Adenine N6-methylation of Active Genes in Fungi.</title>
        <authorList>
            <consortium name="DOE Joint Genome Institute"/>
            <person name="Mondo S.J."/>
            <person name="Dannebaum R.O."/>
            <person name="Kuo R.C."/>
            <person name="Labutti K."/>
            <person name="Haridas S."/>
            <person name="Kuo A."/>
            <person name="Salamov A."/>
            <person name="Ahrendt S.R."/>
            <person name="Lipzen A."/>
            <person name="Sullivan W."/>
            <person name="Andreopoulos W.B."/>
            <person name="Clum A."/>
            <person name="Lindquist E."/>
            <person name="Daum C."/>
            <person name="Ramamoorthy G.K."/>
            <person name="Gryganskyi A."/>
            <person name="Culley D."/>
            <person name="Magnuson J.K."/>
            <person name="James T.Y."/>
            <person name="O'Malley M.A."/>
            <person name="Stajich J.E."/>
            <person name="Spatafora J.W."/>
            <person name="Visel A."/>
            <person name="Grigoriev I.V."/>
        </authorList>
    </citation>
    <scope>NUCLEOTIDE SEQUENCE [LARGE SCALE GENOMIC DNA]</scope>
    <source>
        <strain evidence="1 2">JEL800</strain>
    </source>
</reference>
<organism evidence="1 2">
    <name type="scientific">Rhizoclosmatium globosum</name>
    <dbReference type="NCBI Taxonomy" id="329046"/>
    <lineage>
        <taxon>Eukaryota</taxon>
        <taxon>Fungi</taxon>
        <taxon>Fungi incertae sedis</taxon>
        <taxon>Chytridiomycota</taxon>
        <taxon>Chytridiomycota incertae sedis</taxon>
        <taxon>Chytridiomycetes</taxon>
        <taxon>Chytridiales</taxon>
        <taxon>Chytriomycetaceae</taxon>
        <taxon>Rhizoclosmatium</taxon>
    </lineage>
</organism>
<proteinExistence type="predicted"/>
<evidence type="ECO:0000313" key="2">
    <source>
        <dbReference type="Proteomes" id="UP000193642"/>
    </source>
</evidence>
<name>A0A1Y2C8F8_9FUNG</name>
<dbReference type="Proteomes" id="UP000193642">
    <property type="component" value="Unassembled WGS sequence"/>
</dbReference>
<evidence type="ECO:0000313" key="1">
    <source>
        <dbReference type="EMBL" id="ORY43187.1"/>
    </source>
</evidence>
<keyword evidence="2" id="KW-1185">Reference proteome</keyword>
<sequence length="52" mass="5920">MCFTRRQTISPVNPIPWFLSVNKKRKLFPGAQLASLSSLALPQKIHIPVPEY</sequence>